<evidence type="ECO:0000256" key="2">
    <source>
        <dbReference type="ARBA" id="ARBA00022079"/>
    </source>
</evidence>
<dbReference type="GO" id="GO:0003677">
    <property type="term" value="F:DNA binding"/>
    <property type="evidence" value="ECO:0007669"/>
    <property type="project" value="InterPro"/>
</dbReference>
<evidence type="ECO:0000256" key="5">
    <source>
        <dbReference type="ARBA" id="ARBA00023242"/>
    </source>
</evidence>
<keyword evidence="4" id="KW-0804">Transcription</keyword>
<dbReference type="HOGENOM" id="CLU_090381_3_0_1"/>
<dbReference type="PROSITE" id="PS01154">
    <property type="entry name" value="RNA_POL_L_13KD"/>
    <property type="match status" value="1"/>
</dbReference>
<comment type="subcellular location">
    <subcellularLocation>
        <location evidence="1">Nucleus</location>
    </subcellularLocation>
</comment>
<proteinExistence type="inferred from homology"/>
<dbReference type="PANTHER" id="PTHR13946:SF28">
    <property type="entry name" value="DNA-DIRECTED RNA POLYMERASES I AND III SUBUNIT RPAC2"/>
    <property type="match status" value="1"/>
</dbReference>
<comment type="similarity">
    <text evidence="6">Belongs to the archaeal Rpo11/eukaryotic RPB11/RPC19 RNA polymerase subunit family.</text>
</comment>
<evidence type="ECO:0000256" key="4">
    <source>
        <dbReference type="ARBA" id="ARBA00023163"/>
    </source>
</evidence>
<evidence type="ECO:0000256" key="1">
    <source>
        <dbReference type="ARBA" id="ARBA00004123"/>
    </source>
</evidence>
<dbReference type="PANTHER" id="PTHR13946">
    <property type="entry name" value="DNA-DIRECTED RNA POLYMERASE I,II,III"/>
    <property type="match status" value="1"/>
</dbReference>
<evidence type="ECO:0000256" key="6">
    <source>
        <dbReference type="ARBA" id="ARBA00025751"/>
    </source>
</evidence>
<dbReference type="GO" id="GO:0006362">
    <property type="term" value="P:transcription elongation by RNA polymerase I"/>
    <property type="evidence" value="ECO:0007669"/>
    <property type="project" value="TreeGrafter"/>
</dbReference>
<dbReference type="AlphaFoldDB" id="A0A093VC80"/>
<evidence type="ECO:0000313" key="8">
    <source>
        <dbReference type="EMBL" id="KFX50147.1"/>
    </source>
</evidence>
<dbReference type="FunFam" id="3.30.1360.10:FF:000006">
    <property type="entry name" value="DNA-directed RNA polymerases I and III subunit RPAC2"/>
    <property type="match status" value="1"/>
</dbReference>
<dbReference type="HAMAP" id="MF_00261">
    <property type="entry name" value="RNApol_arch_Rpo11"/>
    <property type="match status" value="1"/>
</dbReference>
<keyword evidence="3 8" id="KW-0240">DNA-directed RNA polymerase</keyword>
<gene>
    <name evidence="8" type="ORF">GQ26_0082950</name>
</gene>
<dbReference type="EMBL" id="JPOX01000008">
    <property type="protein sequence ID" value="KFX50147.1"/>
    <property type="molecule type" value="Genomic_DNA"/>
</dbReference>
<dbReference type="InterPro" id="IPR036603">
    <property type="entry name" value="RBP11-like"/>
</dbReference>
<dbReference type="InterPro" id="IPR008193">
    <property type="entry name" value="RNA_pol_Rpb11_13-16kDa_CS"/>
</dbReference>
<comment type="caution">
    <text evidence="8">The sequence shown here is derived from an EMBL/GenBank/DDBJ whole genome shotgun (WGS) entry which is preliminary data.</text>
</comment>
<dbReference type="eggNOG" id="KOG3438">
    <property type="taxonomic scope" value="Eukaryota"/>
</dbReference>
<dbReference type="CDD" id="cd07029">
    <property type="entry name" value="RNAP_I_III_AC19"/>
    <property type="match status" value="1"/>
</dbReference>
<evidence type="ECO:0000256" key="3">
    <source>
        <dbReference type="ARBA" id="ARBA00022478"/>
    </source>
</evidence>
<dbReference type="GO" id="GO:0005666">
    <property type="term" value="C:RNA polymerase III complex"/>
    <property type="evidence" value="ECO:0007669"/>
    <property type="project" value="TreeGrafter"/>
</dbReference>
<dbReference type="GO" id="GO:0055029">
    <property type="term" value="C:nuclear DNA-directed RNA polymerase complex"/>
    <property type="evidence" value="ECO:0007669"/>
    <property type="project" value="UniProtKB-ARBA"/>
</dbReference>
<name>A0A093VC80_TALMA</name>
<keyword evidence="5" id="KW-0539">Nucleus</keyword>
<dbReference type="GO" id="GO:0003899">
    <property type="term" value="F:DNA-directed RNA polymerase activity"/>
    <property type="evidence" value="ECO:0007669"/>
    <property type="project" value="InterPro"/>
</dbReference>
<sequence length="135" mass="14930">MPASVHEDHDQSMVDVDGQQENGEFIEVGENRITILSGATDTAASFQFKEEGHTLGNALRYVIMKNPKVEFCGYTIPHPSEAKMNLRIQTYDDTTAIEALEKGLNDLMDLCDVVSDKFTVARDAFVAEQGNQMTA</sequence>
<dbReference type="Pfam" id="PF13656">
    <property type="entry name" value="RNA_pol_L_2"/>
    <property type="match status" value="1"/>
</dbReference>
<dbReference type="InterPro" id="IPR033898">
    <property type="entry name" value="RNAP_AC19"/>
</dbReference>
<organism evidence="8">
    <name type="scientific">Talaromyces marneffei PM1</name>
    <dbReference type="NCBI Taxonomy" id="1077442"/>
    <lineage>
        <taxon>Eukaryota</taxon>
        <taxon>Fungi</taxon>
        <taxon>Dikarya</taxon>
        <taxon>Ascomycota</taxon>
        <taxon>Pezizomycotina</taxon>
        <taxon>Eurotiomycetes</taxon>
        <taxon>Eurotiomycetidae</taxon>
        <taxon>Eurotiales</taxon>
        <taxon>Trichocomaceae</taxon>
        <taxon>Talaromyces</taxon>
        <taxon>Talaromyces sect. Talaromyces</taxon>
    </lineage>
</organism>
<dbReference type="InterPro" id="IPR022905">
    <property type="entry name" value="Rpo11-like"/>
</dbReference>
<dbReference type="Gene3D" id="3.30.1360.10">
    <property type="entry name" value="RNA polymerase, RBP11-like subunit"/>
    <property type="match status" value="1"/>
</dbReference>
<dbReference type="GO" id="GO:0006383">
    <property type="term" value="P:transcription by RNA polymerase III"/>
    <property type="evidence" value="ECO:0007669"/>
    <property type="project" value="TreeGrafter"/>
</dbReference>
<accession>A0A093VC80</accession>
<dbReference type="GO" id="GO:0005736">
    <property type="term" value="C:RNA polymerase I complex"/>
    <property type="evidence" value="ECO:0007669"/>
    <property type="project" value="TreeGrafter"/>
</dbReference>
<dbReference type="InterPro" id="IPR009025">
    <property type="entry name" value="RBP11-like_dimer"/>
</dbReference>
<dbReference type="SUPFAM" id="SSF55257">
    <property type="entry name" value="RBP11-like subunits of RNA polymerase"/>
    <property type="match status" value="1"/>
</dbReference>
<reference evidence="8" key="1">
    <citation type="journal article" date="2014" name="PLoS Genet.">
        <title>Signature Gene Expression Reveals Novel Clues to the Molecular Mechanisms of Dimorphic Transition in Penicillium marneffei.</title>
        <authorList>
            <person name="Yang E."/>
            <person name="Wang G."/>
            <person name="Cai J."/>
            <person name="Woo P.C."/>
            <person name="Lau S.K."/>
            <person name="Yuen K.-Y."/>
            <person name="Chow W.-N."/>
            <person name="Lin X."/>
        </authorList>
    </citation>
    <scope>NUCLEOTIDE SEQUENCE [LARGE SCALE GENOMIC DNA]</scope>
    <source>
        <strain evidence="8">PM1</strain>
    </source>
</reference>
<protein>
    <recommendedName>
        <fullName evidence="2">DNA-directed RNA polymerases I and III subunit RPAC2</fullName>
    </recommendedName>
</protein>
<dbReference type="GO" id="GO:0046983">
    <property type="term" value="F:protein dimerization activity"/>
    <property type="evidence" value="ECO:0007669"/>
    <property type="project" value="InterPro"/>
</dbReference>
<feature type="domain" description="DNA-directed RNA polymerase RBP11-like dimerisation" evidence="7">
    <location>
        <begin position="44"/>
        <end position="116"/>
    </location>
</feature>
<evidence type="ECO:0000259" key="7">
    <source>
        <dbReference type="Pfam" id="PF13656"/>
    </source>
</evidence>